<keyword evidence="2" id="KW-0560">Oxidoreductase</keyword>
<dbReference type="CDD" id="cd02922">
    <property type="entry name" value="FCB2_FMN"/>
    <property type="match status" value="1"/>
</dbReference>
<feature type="region of interest" description="Disordered" evidence="3">
    <location>
        <begin position="74"/>
        <end position="96"/>
    </location>
</feature>
<dbReference type="SUPFAM" id="SSF51395">
    <property type="entry name" value="FMN-linked oxidoreductases"/>
    <property type="match status" value="1"/>
</dbReference>
<protein>
    <submittedName>
        <fullName evidence="5">FMN-dependent dehydrogenase-domain-containing protein</fullName>
    </submittedName>
</protein>
<dbReference type="InterPro" id="IPR013785">
    <property type="entry name" value="Aldolase_TIM"/>
</dbReference>
<dbReference type="Pfam" id="PF01070">
    <property type="entry name" value="FMN_dh"/>
    <property type="match status" value="1"/>
</dbReference>
<dbReference type="InterPro" id="IPR000262">
    <property type="entry name" value="FMN-dep_DH"/>
</dbReference>
<sequence>MPRPKASSCTYSGVDRRRKGHGKSRDVAFVAKAPSLLVGVLPNSHASPNAPGIPTETSSPVERATPVLIPHAKSVDHTAMDQESESHTSDTDGKGSVRFTEEEGHHVTIDIPDSAVEGITQILSFDEKCSLLDSFSEATSGILDLFTAYEIDQLLSEGPISCQNLLHQPSAVSGDTKAIFDLVFAIGAQIRGIGNDSKIATSYFLRARAAAFKGMLMSQTLDTVRVFTLLAFYTLGACNRNAASMFLGIAAKAAVILNLNATGNDDKLSEEEVCASFIFGRPKSLPAISSVLAESTQFDTGGGRNSRPLFTAMVKACNILDHIVDTLGKNNDILHVPTAEELLRQLRQWSRELPEHIRRFPVKCDVNATLQPADRQALLGSLHISCVHYFAVMLITRPFLVAYLVSRLRGKAPDNLISDPDEGSDASIKNSKVSRLAQVCISSAIDMVDMCVKAKNCSFTFRNLSLLEAWTFGAGLVLGFSVFGGDPRSDIENAFQSAQIILGDIALSSKQAQLYHNILMNLADAVKKYRQRVTEERNYTVQHYMDRILIWEASPDENNSGREGLSTMPQGLGFLDSFQPELESFDHLFYTVEAELSETVRLGHIVRHYEITRWESDHSFGHGGKSFKLQFNYHHADKTSWTNIQEEQAFYFNMLEMTQLKHLSQFMKPIFLLDTLIKRTVNPQPFIQCNAESRFRQILGPVSTVHDEKKPEAVAVSETRVRLSSVISILDFEYAASQNLPPAAFAFLKSGSEDEHAAKWNRDSWKTIRFRPRVLRPIDGIDMSWYILGTKFAAPFFICPAGGAKLAHSQADLCLTMAAGRHHILHWVCNNSHISQKDMSDARAPDQTTFWQIYARSDLDITTQEVKQAINLGYKGFALTVDAVRAGKRERDLRVTLAHREQDGIRINDDDEEDDNFAREPSVGRPAVHPGFDWVSAMKWLRGMTDLPIAIKGIQCWEDAVLCMEYGAHPWLSNHGGRQLDSAPSAVETLVSMRQHCPEVFDKCEVIVDGGITRGSDIVKALALGAKGVGLGRPFLYSAAFGGAGVSKAIRILKNEVETTMALLGITSLNQLNPSYVCIPIIKLDPVIISH</sequence>
<organism evidence="5 6">
    <name type="scientific">Aspergillus parasiticus</name>
    <dbReference type="NCBI Taxonomy" id="5067"/>
    <lineage>
        <taxon>Eukaryota</taxon>
        <taxon>Fungi</taxon>
        <taxon>Dikarya</taxon>
        <taxon>Ascomycota</taxon>
        <taxon>Pezizomycotina</taxon>
        <taxon>Eurotiomycetes</taxon>
        <taxon>Eurotiomycetidae</taxon>
        <taxon>Eurotiales</taxon>
        <taxon>Aspergillaceae</taxon>
        <taxon>Aspergillus</taxon>
        <taxon>Aspergillus subgen. Circumdati</taxon>
    </lineage>
</organism>
<evidence type="ECO:0000256" key="3">
    <source>
        <dbReference type="SAM" id="MobiDB-lite"/>
    </source>
</evidence>
<comment type="cofactor">
    <cofactor evidence="1">
        <name>FMN</name>
        <dbReference type="ChEBI" id="CHEBI:58210"/>
    </cofactor>
</comment>
<accession>A0A5N6E3A5</accession>
<gene>
    <name evidence="5" type="ORF">BDV34DRAFT_208494</name>
</gene>
<evidence type="ECO:0000313" key="6">
    <source>
        <dbReference type="Proteomes" id="UP000326532"/>
    </source>
</evidence>
<dbReference type="InterPro" id="IPR037396">
    <property type="entry name" value="FMN_HAD"/>
</dbReference>
<evidence type="ECO:0000256" key="2">
    <source>
        <dbReference type="ARBA" id="ARBA00023002"/>
    </source>
</evidence>
<name>A0A5N6E3A5_ASPPA</name>
<evidence type="ECO:0000313" key="5">
    <source>
        <dbReference type="EMBL" id="KAB8212001.1"/>
    </source>
</evidence>
<dbReference type="EMBL" id="ML734937">
    <property type="protein sequence ID" value="KAB8212001.1"/>
    <property type="molecule type" value="Genomic_DNA"/>
</dbReference>
<dbReference type="CDD" id="cd12148">
    <property type="entry name" value="fungal_TF_MHR"/>
    <property type="match status" value="1"/>
</dbReference>
<dbReference type="PROSITE" id="PS00557">
    <property type="entry name" value="FMN_HYDROXY_ACID_DH_1"/>
    <property type="match status" value="1"/>
</dbReference>
<dbReference type="PANTHER" id="PTHR10578">
    <property type="entry name" value="S -2-HYDROXY-ACID OXIDASE-RELATED"/>
    <property type="match status" value="1"/>
</dbReference>
<dbReference type="AlphaFoldDB" id="A0A5N6E3A5"/>
<evidence type="ECO:0000259" key="4">
    <source>
        <dbReference type="PROSITE" id="PS51349"/>
    </source>
</evidence>
<dbReference type="InterPro" id="IPR008259">
    <property type="entry name" value="FMN_hydac_DH_AS"/>
</dbReference>
<dbReference type="GO" id="GO:0016491">
    <property type="term" value="F:oxidoreductase activity"/>
    <property type="evidence" value="ECO:0007669"/>
    <property type="project" value="UniProtKB-KW"/>
</dbReference>
<dbReference type="PANTHER" id="PTHR10578:SF104">
    <property type="entry name" value="CYTOCHROME B2, MITOCHONDRIAL-RELATED"/>
    <property type="match status" value="1"/>
</dbReference>
<feature type="domain" description="FMN hydroxy acid dehydrogenase" evidence="4">
    <location>
        <begin position="721"/>
        <end position="1082"/>
    </location>
</feature>
<dbReference type="PROSITE" id="PS51349">
    <property type="entry name" value="FMN_HYDROXY_ACID_DH_2"/>
    <property type="match status" value="1"/>
</dbReference>
<dbReference type="InterPro" id="IPR037458">
    <property type="entry name" value="L-MDH/L-LDH_FMN-bd"/>
</dbReference>
<dbReference type="Gene3D" id="3.20.20.70">
    <property type="entry name" value="Aldolase class I"/>
    <property type="match status" value="1"/>
</dbReference>
<dbReference type="VEuPathDB" id="FungiDB:BDV34DRAFT_208494"/>
<proteinExistence type="predicted"/>
<evidence type="ECO:0000256" key="1">
    <source>
        <dbReference type="ARBA" id="ARBA00001917"/>
    </source>
</evidence>
<keyword evidence="6" id="KW-1185">Reference proteome</keyword>
<feature type="region of interest" description="Disordered" evidence="3">
    <location>
        <begin position="1"/>
        <end position="26"/>
    </location>
</feature>
<reference evidence="5 6" key="1">
    <citation type="submission" date="2019-04" db="EMBL/GenBank/DDBJ databases">
        <title>Fungal friends and foes A comparative genomics study of 23 Aspergillus species from section Flavi.</title>
        <authorList>
            <consortium name="DOE Joint Genome Institute"/>
            <person name="Kjaerbolling I."/>
            <person name="Vesth T.C."/>
            <person name="Frisvad J.C."/>
            <person name="Nybo J.L."/>
            <person name="Theobald S."/>
            <person name="Kildgaard S."/>
            <person name="Petersen T.I."/>
            <person name="Kuo A."/>
            <person name="Sato A."/>
            <person name="Lyhne E.K."/>
            <person name="Kogle M.E."/>
            <person name="Wiebenga A."/>
            <person name="Kun R.S."/>
            <person name="Lubbers R.J."/>
            <person name="Makela M.R."/>
            <person name="Barry K."/>
            <person name="Chovatia M."/>
            <person name="Clum A."/>
            <person name="Daum C."/>
            <person name="Haridas S."/>
            <person name="He G."/>
            <person name="LaButti K."/>
            <person name="Lipzen A."/>
            <person name="Mondo S."/>
            <person name="Pangilinan J."/>
            <person name="Riley R."/>
            <person name="Salamov A."/>
            <person name="Simmons B.A."/>
            <person name="Magnuson J.K."/>
            <person name="Henrissat B."/>
            <person name="Mortensen U.H."/>
            <person name="Larsen T.O."/>
            <person name="De vries R.P."/>
            <person name="Grigoriev I.V."/>
            <person name="Machida M."/>
            <person name="Baker S.E."/>
            <person name="Andersen M.R."/>
        </authorList>
    </citation>
    <scope>NUCLEOTIDE SEQUENCE [LARGE SCALE GENOMIC DNA]</scope>
    <source>
        <strain evidence="5 6">CBS 117618</strain>
    </source>
</reference>
<dbReference type="Proteomes" id="UP000326532">
    <property type="component" value="Unassembled WGS sequence"/>
</dbReference>